<dbReference type="AlphaFoldDB" id="A0AAD1Z1I4"/>
<sequence>MDSPQIWLWIFFCRTFVVAARTRLEVSDLLFTSSKAMKKWSTLKLLLELYFVGVVEDSSIFTNIIKDLTGTEHFKDRDATQTNLSLLASFARQGRYLLGLPLTGQDMLEECIKYHSM</sequence>
<dbReference type="PANTHER" id="PTHR12839">
    <property type="entry name" value="NONSENSE-MEDIATED MRNA DECAY PROTEIN 2 UP-FRAMESHIFT SUPPRESSOR 2"/>
    <property type="match status" value="1"/>
</dbReference>
<evidence type="ECO:0000256" key="1">
    <source>
        <dbReference type="SAM" id="SignalP"/>
    </source>
</evidence>
<dbReference type="GO" id="GO:0000184">
    <property type="term" value="P:nuclear-transcribed mRNA catabolic process, nonsense-mediated decay"/>
    <property type="evidence" value="ECO:0007669"/>
    <property type="project" value="InterPro"/>
</dbReference>
<dbReference type="GO" id="GO:0005737">
    <property type="term" value="C:cytoplasm"/>
    <property type="evidence" value="ECO:0007669"/>
    <property type="project" value="TreeGrafter"/>
</dbReference>
<dbReference type="PANTHER" id="PTHR12839:SF7">
    <property type="entry name" value="REGULATOR OF NONSENSE TRANSCRIPTS 2"/>
    <property type="match status" value="1"/>
</dbReference>
<dbReference type="Proteomes" id="UP000834106">
    <property type="component" value="Chromosome 5"/>
</dbReference>
<dbReference type="GO" id="GO:0035145">
    <property type="term" value="C:exon-exon junction complex"/>
    <property type="evidence" value="ECO:0007669"/>
    <property type="project" value="TreeGrafter"/>
</dbReference>
<organism evidence="2 3">
    <name type="scientific">Fraxinus pennsylvanica</name>
    <dbReference type="NCBI Taxonomy" id="56036"/>
    <lineage>
        <taxon>Eukaryota</taxon>
        <taxon>Viridiplantae</taxon>
        <taxon>Streptophyta</taxon>
        <taxon>Embryophyta</taxon>
        <taxon>Tracheophyta</taxon>
        <taxon>Spermatophyta</taxon>
        <taxon>Magnoliopsida</taxon>
        <taxon>eudicotyledons</taxon>
        <taxon>Gunneridae</taxon>
        <taxon>Pentapetalae</taxon>
        <taxon>asterids</taxon>
        <taxon>lamiids</taxon>
        <taxon>Lamiales</taxon>
        <taxon>Oleaceae</taxon>
        <taxon>Oleeae</taxon>
        <taxon>Fraxinus</taxon>
    </lineage>
</organism>
<evidence type="ECO:0000313" key="2">
    <source>
        <dbReference type="EMBL" id="CAI9760578.1"/>
    </source>
</evidence>
<dbReference type="Gene3D" id="1.25.40.180">
    <property type="match status" value="1"/>
</dbReference>
<proteinExistence type="predicted"/>
<dbReference type="InterPro" id="IPR039762">
    <property type="entry name" value="Nmd2/UPF2"/>
</dbReference>
<name>A0AAD1Z1I4_9LAMI</name>
<keyword evidence="3" id="KW-1185">Reference proteome</keyword>
<feature type="chain" id="PRO_5042143136" evidence="1">
    <location>
        <begin position="20"/>
        <end position="117"/>
    </location>
</feature>
<keyword evidence="1" id="KW-0732">Signal</keyword>
<accession>A0AAD1Z1I4</accession>
<reference evidence="2" key="1">
    <citation type="submission" date="2023-05" db="EMBL/GenBank/DDBJ databases">
        <authorList>
            <person name="Huff M."/>
        </authorList>
    </citation>
    <scope>NUCLEOTIDE SEQUENCE</scope>
</reference>
<dbReference type="EMBL" id="OU503040">
    <property type="protein sequence ID" value="CAI9760578.1"/>
    <property type="molecule type" value="Genomic_DNA"/>
</dbReference>
<protein>
    <submittedName>
        <fullName evidence="2">Uncharacterized protein</fullName>
    </submittedName>
</protein>
<feature type="signal peptide" evidence="1">
    <location>
        <begin position="1"/>
        <end position="19"/>
    </location>
</feature>
<evidence type="ECO:0000313" key="3">
    <source>
        <dbReference type="Proteomes" id="UP000834106"/>
    </source>
</evidence>
<gene>
    <name evidence="2" type="ORF">FPE_LOCUS8008</name>
</gene>